<evidence type="ECO:0000313" key="1">
    <source>
        <dbReference type="EMBL" id="KAK8482424.1"/>
    </source>
</evidence>
<organism evidence="1 2">
    <name type="scientific">Hibiscus sabdariffa</name>
    <name type="common">roselle</name>
    <dbReference type="NCBI Taxonomy" id="183260"/>
    <lineage>
        <taxon>Eukaryota</taxon>
        <taxon>Viridiplantae</taxon>
        <taxon>Streptophyta</taxon>
        <taxon>Embryophyta</taxon>
        <taxon>Tracheophyta</taxon>
        <taxon>Spermatophyta</taxon>
        <taxon>Magnoliopsida</taxon>
        <taxon>eudicotyledons</taxon>
        <taxon>Gunneridae</taxon>
        <taxon>Pentapetalae</taxon>
        <taxon>rosids</taxon>
        <taxon>malvids</taxon>
        <taxon>Malvales</taxon>
        <taxon>Malvaceae</taxon>
        <taxon>Malvoideae</taxon>
        <taxon>Hibiscus</taxon>
    </lineage>
</organism>
<evidence type="ECO:0000313" key="2">
    <source>
        <dbReference type="Proteomes" id="UP001472677"/>
    </source>
</evidence>
<name>A0ABR1ZP13_9ROSI</name>
<proteinExistence type="predicted"/>
<dbReference type="Proteomes" id="UP001472677">
    <property type="component" value="Unassembled WGS sequence"/>
</dbReference>
<accession>A0ABR1ZP13</accession>
<protein>
    <submittedName>
        <fullName evidence="1">Uncharacterized protein</fullName>
    </submittedName>
</protein>
<sequence>MSFQKERNDKLNDVCIPDELVVSNVRTRDIDLKNLGQYTSENSKEAECLVPVDEDDRTNAPTDLQQEHVVFIILLGISSLTIIDSISKSLFL</sequence>
<keyword evidence="2" id="KW-1185">Reference proteome</keyword>
<dbReference type="EMBL" id="JBBPBM010001721">
    <property type="protein sequence ID" value="KAK8482424.1"/>
    <property type="molecule type" value="Genomic_DNA"/>
</dbReference>
<gene>
    <name evidence="1" type="ORF">V6N12_017195</name>
</gene>
<comment type="caution">
    <text evidence="1">The sequence shown here is derived from an EMBL/GenBank/DDBJ whole genome shotgun (WGS) entry which is preliminary data.</text>
</comment>
<reference evidence="1 2" key="1">
    <citation type="journal article" date="2024" name="G3 (Bethesda)">
        <title>Genome assembly of Hibiscus sabdariffa L. provides insights into metabolisms of medicinal natural products.</title>
        <authorList>
            <person name="Kim T."/>
        </authorList>
    </citation>
    <scope>NUCLEOTIDE SEQUENCE [LARGE SCALE GENOMIC DNA]</scope>
    <source>
        <strain evidence="1">TK-2024</strain>
        <tissue evidence="1">Old leaves</tissue>
    </source>
</reference>